<evidence type="ECO:0000259" key="2">
    <source>
        <dbReference type="Pfam" id="PF14478"/>
    </source>
</evidence>
<gene>
    <name evidence="3" type="ORF">A9Q68_04130</name>
</gene>
<keyword evidence="4" id="KW-1185">Reference proteome</keyword>
<feature type="domain" description="Transcobalamin-like C-terminal" evidence="2">
    <location>
        <begin position="56"/>
        <end position="122"/>
    </location>
</feature>
<protein>
    <submittedName>
        <fullName evidence="3">Cobalamin ECF transporter</fullName>
    </submittedName>
</protein>
<sequence length="124" mass="14383">MTKYFKWFLIFVSLVSLSACSEKNSDKVSTKEEKVVRLIVKEDTNKIDEKVSFKKGDTVMDVLKANYKVKEKDGFIIAIDGYAQKPKEKTYWFYKVNGKIATKAANALKVKKGDKIYFYMEKIK</sequence>
<accession>A0A1L8MPP2</accession>
<organism evidence="3 4">
    <name type="scientific">Streptococcus bovimastitidis</name>
    <dbReference type="NCBI Taxonomy" id="1856638"/>
    <lineage>
        <taxon>Bacteria</taxon>
        <taxon>Bacillati</taxon>
        <taxon>Bacillota</taxon>
        <taxon>Bacilli</taxon>
        <taxon>Lactobacillales</taxon>
        <taxon>Streptococcaceae</taxon>
        <taxon>Streptococcus</taxon>
    </lineage>
</organism>
<reference evidence="4" key="1">
    <citation type="submission" date="2016-06" db="EMBL/GenBank/DDBJ databases">
        <authorList>
            <person name="de Vries S.P.W."/>
            <person name="Hadjirin N.F."/>
            <person name="Lay E.M."/>
            <person name="Zadoks R.N."/>
            <person name="Peacock S.J."/>
            <person name="Parkhill J."/>
            <person name="Grant A.J."/>
            <person name="Mcdougall S."/>
            <person name="Holmes M.A."/>
        </authorList>
    </citation>
    <scope>NUCLEOTIDE SEQUENCE [LARGE SCALE GENOMIC DNA]</scope>
    <source>
        <strain evidence="4">NZ1587</strain>
    </source>
</reference>
<keyword evidence="1" id="KW-0732">Signal</keyword>
<comment type="caution">
    <text evidence="3">The sequence shown here is derived from an EMBL/GenBank/DDBJ whole genome shotgun (WGS) entry which is preliminary data.</text>
</comment>
<dbReference type="RefSeq" id="WP_071793424.1">
    <property type="nucleotide sequence ID" value="NZ_LZDD01000001.1"/>
</dbReference>
<feature type="chain" id="PRO_5039126063" evidence="1">
    <location>
        <begin position="22"/>
        <end position="124"/>
    </location>
</feature>
<feature type="signal peptide" evidence="1">
    <location>
        <begin position="1"/>
        <end position="21"/>
    </location>
</feature>
<evidence type="ECO:0000313" key="4">
    <source>
        <dbReference type="Proteomes" id="UP000182015"/>
    </source>
</evidence>
<dbReference type="InterPro" id="IPR027954">
    <property type="entry name" value="Transcobalamin-like_C"/>
</dbReference>
<dbReference type="Proteomes" id="UP000182015">
    <property type="component" value="Unassembled WGS sequence"/>
</dbReference>
<dbReference type="AlphaFoldDB" id="A0A1L8MPP2"/>
<dbReference type="OrthoDB" id="2870483at2"/>
<evidence type="ECO:0000256" key="1">
    <source>
        <dbReference type="SAM" id="SignalP"/>
    </source>
</evidence>
<dbReference type="Pfam" id="PF14478">
    <property type="entry name" value="DUF4430"/>
    <property type="match status" value="1"/>
</dbReference>
<dbReference type="PROSITE" id="PS51257">
    <property type="entry name" value="PROKAR_LIPOPROTEIN"/>
    <property type="match status" value="1"/>
</dbReference>
<dbReference type="EMBL" id="LZDD01000001">
    <property type="protein sequence ID" value="OJF72741.1"/>
    <property type="molecule type" value="Genomic_DNA"/>
</dbReference>
<proteinExistence type="predicted"/>
<evidence type="ECO:0000313" key="3">
    <source>
        <dbReference type="EMBL" id="OJF72741.1"/>
    </source>
</evidence>
<name>A0A1L8MPP2_9STRE</name>
<dbReference type="Gene3D" id="2.170.130.30">
    <property type="match status" value="1"/>
</dbReference>
<dbReference type="STRING" id="1856638.A9Q68_04130"/>